<dbReference type="EMBL" id="CAIIXF020000011">
    <property type="protein sequence ID" value="CAH1799269.1"/>
    <property type="molecule type" value="Genomic_DNA"/>
</dbReference>
<evidence type="ECO:0000313" key="2">
    <source>
        <dbReference type="EMBL" id="CAH1799269.1"/>
    </source>
</evidence>
<gene>
    <name evidence="2" type="ORF">OFUS_LOCUS23299</name>
</gene>
<feature type="non-terminal residue" evidence="2">
    <location>
        <position position="375"/>
    </location>
</feature>
<comment type="caution">
    <text evidence="2">The sequence shown here is derived from an EMBL/GenBank/DDBJ whole genome shotgun (WGS) entry which is preliminary data.</text>
</comment>
<keyword evidence="1" id="KW-0812">Transmembrane</keyword>
<dbReference type="Proteomes" id="UP000749559">
    <property type="component" value="Unassembled WGS sequence"/>
</dbReference>
<sequence>EFSYSLNGYNHACIGTRDNTVRVNLLENDRVTISAHSYTRGMSFPSSPSFCKLVISGNNPNLGLHIHFNNLRLPCKTYAELDLMMHGDIGMKRFFCTSKAPKDYFSESNEFVSLLTFWNTPVDFRMIDFEFTVEFVSLSNMPTRIPRMNGTTIAPPFYTRSLLPGYFGSIIVPAVAIVCLVCLAMGFARLCHLCRIRGNRQADDKRERNFIAVIENLMRPQTEGESTTDLNTSNSADNLQSLENEGVVEENSISGEVVVENGTHPTVTGLEQHTEGPSVIVQCPYRGVYPKLSISQHSMVTVPIPPAYDDAVTDSLECNPPSYDEVLAMSCDEGAIGATSDEKDVVNERLDIEEQSCEKSAHFAEAPSELNCNKL</sequence>
<keyword evidence="1" id="KW-0472">Membrane</keyword>
<reference evidence="2" key="1">
    <citation type="submission" date="2022-03" db="EMBL/GenBank/DDBJ databases">
        <authorList>
            <person name="Martin C."/>
        </authorList>
    </citation>
    <scope>NUCLEOTIDE SEQUENCE</scope>
</reference>
<protein>
    <recommendedName>
        <fullName evidence="4">CUB domain-containing protein</fullName>
    </recommendedName>
</protein>
<keyword evidence="3" id="KW-1185">Reference proteome</keyword>
<name>A0A8S4PZV9_OWEFU</name>
<accession>A0A8S4PZV9</accession>
<feature type="transmembrane region" description="Helical" evidence="1">
    <location>
        <begin position="166"/>
        <end position="191"/>
    </location>
</feature>
<evidence type="ECO:0000313" key="3">
    <source>
        <dbReference type="Proteomes" id="UP000749559"/>
    </source>
</evidence>
<organism evidence="2 3">
    <name type="scientific">Owenia fusiformis</name>
    <name type="common">Polychaete worm</name>
    <dbReference type="NCBI Taxonomy" id="6347"/>
    <lineage>
        <taxon>Eukaryota</taxon>
        <taxon>Metazoa</taxon>
        <taxon>Spiralia</taxon>
        <taxon>Lophotrochozoa</taxon>
        <taxon>Annelida</taxon>
        <taxon>Polychaeta</taxon>
        <taxon>Sedentaria</taxon>
        <taxon>Canalipalpata</taxon>
        <taxon>Sabellida</taxon>
        <taxon>Oweniida</taxon>
        <taxon>Oweniidae</taxon>
        <taxon>Owenia</taxon>
    </lineage>
</organism>
<evidence type="ECO:0000256" key="1">
    <source>
        <dbReference type="SAM" id="Phobius"/>
    </source>
</evidence>
<evidence type="ECO:0008006" key="4">
    <source>
        <dbReference type="Google" id="ProtNLM"/>
    </source>
</evidence>
<keyword evidence="1" id="KW-1133">Transmembrane helix</keyword>
<dbReference type="AlphaFoldDB" id="A0A8S4PZV9"/>
<proteinExistence type="predicted"/>